<keyword evidence="3" id="KW-0597">Phosphoprotein</keyword>
<feature type="domain" description="P-type ATPase C-terminal" evidence="20">
    <location>
        <begin position="1055"/>
        <end position="1305"/>
    </location>
</feature>
<feature type="transmembrane region" description="Helical" evidence="17">
    <location>
        <begin position="88"/>
        <end position="105"/>
    </location>
</feature>
<evidence type="ECO:0000313" key="22">
    <source>
        <dbReference type="Proteomes" id="UP000298030"/>
    </source>
</evidence>
<comment type="catalytic activity">
    <reaction evidence="13">
        <text>a 1,2-diacyl-sn-glycero-3-phosphoethanolamine(out) + ATP + H2O = a 1,2-diacyl-sn-glycero-3-phosphoethanolamine(in) + ADP + phosphate + H(+)</text>
        <dbReference type="Rhea" id="RHEA:66132"/>
        <dbReference type="ChEBI" id="CHEBI:15377"/>
        <dbReference type="ChEBI" id="CHEBI:15378"/>
        <dbReference type="ChEBI" id="CHEBI:30616"/>
        <dbReference type="ChEBI" id="CHEBI:43474"/>
        <dbReference type="ChEBI" id="CHEBI:64612"/>
        <dbReference type="ChEBI" id="CHEBI:456216"/>
    </reaction>
    <physiologicalReaction direction="left-to-right" evidence="13">
        <dbReference type="Rhea" id="RHEA:66133"/>
    </physiologicalReaction>
</comment>
<dbReference type="PANTHER" id="PTHR24092">
    <property type="entry name" value="PROBABLE PHOSPHOLIPID-TRANSPORTING ATPASE"/>
    <property type="match status" value="1"/>
</dbReference>
<evidence type="ECO:0000256" key="18">
    <source>
        <dbReference type="SAM" id="MobiDB-lite"/>
    </source>
</evidence>
<feature type="binding site" evidence="15">
    <location>
        <position position="1033"/>
    </location>
    <ligand>
        <name>ATP</name>
        <dbReference type="ChEBI" id="CHEBI:30616"/>
    </ligand>
</feature>
<dbReference type="Gene3D" id="2.70.150.10">
    <property type="entry name" value="Calcium-transporting ATPase, cytoplasmic transduction domain A"/>
    <property type="match status" value="1"/>
</dbReference>
<feature type="region of interest" description="Disordered" evidence="18">
    <location>
        <begin position="1408"/>
        <end position="1530"/>
    </location>
</feature>
<comment type="similarity">
    <text evidence="2 17">Belongs to the cation transport ATPase (P-type) (TC 3.A.3) family. Type IV subfamily.</text>
</comment>
<feature type="binding site" evidence="16">
    <location>
        <position position="1029"/>
    </location>
    <ligand>
        <name>Mg(2+)</name>
        <dbReference type="ChEBI" id="CHEBI:18420"/>
    </ligand>
</feature>
<dbReference type="Pfam" id="PF13246">
    <property type="entry name" value="Cation_ATPase"/>
    <property type="match status" value="1"/>
</dbReference>
<dbReference type="Pfam" id="PF16209">
    <property type="entry name" value="PhoLip_ATPase_N"/>
    <property type="match status" value="1"/>
</dbReference>
<protein>
    <recommendedName>
        <fullName evidence="17">Phospholipid-transporting ATPase</fullName>
        <ecNumber evidence="17">7.6.2.1</ecNumber>
    </recommendedName>
</protein>
<dbReference type="GO" id="GO:0140326">
    <property type="term" value="F:ATPase-coupled intramembrane lipid transporter activity"/>
    <property type="evidence" value="ECO:0007669"/>
    <property type="project" value="UniProtKB-EC"/>
</dbReference>
<name>A0A4Y7TZE1_COPMI</name>
<comment type="subcellular location">
    <subcellularLocation>
        <location evidence="1 17">Membrane</location>
        <topology evidence="1 17">Multi-pass membrane protein</topology>
    </subcellularLocation>
</comment>
<feature type="transmembrane region" description="Helical" evidence="17">
    <location>
        <begin position="392"/>
        <end position="413"/>
    </location>
</feature>
<dbReference type="Proteomes" id="UP000298030">
    <property type="component" value="Unassembled WGS sequence"/>
</dbReference>
<comment type="cofactor">
    <cofactor evidence="16">
        <name>Mg(2+)</name>
        <dbReference type="ChEBI" id="CHEBI:18420"/>
    </cofactor>
</comment>
<keyword evidence="9 17" id="KW-1278">Translocase</keyword>
<dbReference type="Gene3D" id="3.40.1110.10">
    <property type="entry name" value="Calcium-transporting ATPase, cytoplasmic domain N"/>
    <property type="match status" value="1"/>
</dbReference>
<dbReference type="SFLD" id="SFLDF00027">
    <property type="entry name" value="p-type_atpase"/>
    <property type="match status" value="1"/>
</dbReference>
<feature type="binding site" evidence="15">
    <location>
        <position position="1003"/>
    </location>
    <ligand>
        <name>ATP</name>
        <dbReference type="ChEBI" id="CHEBI:30616"/>
    </ligand>
</feature>
<evidence type="ECO:0000256" key="16">
    <source>
        <dbReference type="PIRSR" id="PIRSR606539-3"/>
    </source>
</evidence>
<evidence type="ECO:0000256" key="1">
    <source>
        <dbReference type="ARBA" id="ARBA00004141"/>
    </source>
</evidence>
<organism evidence="21 22">
    <name type="scientific">Coprinellus micaceus</name>
    <name type="common">Glistening ink-cap mushroom</name>
    <name type="synonym">Coprinus micaceus</name>
    <dbReference type="NCBI Taxonomy" id="71717"/>
    <lineage>
        <taxon>Eukaryota</taxon>
        <taxon>Fungi</taxon>
        <taxon>Dikarya</taxon>
        <taxon>Basidiomycota</taxon>
        <taxon>Agaricomycotina</taxon>
        <taxon>Agaricomycetes</taxon>
        <taxon>Agaricomycetidae</taxon>
        <taxon>Agaricales</taxon>
        <taxon>Agaricineae</taxon>
        <taxon>Psathyrellaceae</taxon>
        <taxon>Coprinellus</taxon>
    </lineage>
</organism>
<evidence type="ECO:0000256" key="5">
    <source>
        <dbReference type="ARBA" id="ARBA00022723"/>
    </source>
</evidence>
<dbReference type="PROSITE" id="PS00154">
    <property type="entry name" value="ATPASE_E1_E2"/>
    <property type="match status" value="1"/>
</dbReference>
<feature type="transmembrane region" description="Helical" evidence="17">
    <location>
        <begin position="440"/>
        <end position="462"/>
    </location>
</feature>
<evidence type="ECO:0000256" key="13">
    <source>
        <dbReference type="ARBA" id="ARBA00049128"/>
    </source>
</evidence>
<gene>
    <name evidence="21" type="ORF">FA13DRAFT_1807999</name>
</gene>
<proteinExistence type="inferred from homology"/>
<keyword evidence="22" id="KW-1185">Reference proteome</keyword>
<evidence type="ECO:0000256" key="9">
    <source>
        <dbReference type="ARBA" id="ARBA00022967"/>
    </source>
</evidence>
<feature type="compositionally biased region" description="Pro residues" evidence="18">
    <location>
        <begin position="1518"/>
        <end position="1530"/>
    </location>
</feature>
<dbReference type="NCBIfam" id="TIGR01652">
    <property type="entry name" value="ATPase-Plipid"/>
    <property type="match status" value="1"/>
</dbReference>
<dbReference type="InterPro" id="IPR032630">
    <property type="entry name" value="P_typ_ATPase_c"/>
</dbReference>
<evidence type="ECO:0000259" key="20">
    <source>
        <dbReference type="Pfam" id="PF16212"/>
    </source>
</evidence>
<evidence type="ECO:0000256" key="10">
    <source>
        <dbReference type="ARBA" id="ARBA00022989"/>
    </source>
</evidence>
<sequence>MSAKGATSSTSSIAKGNGGGSSTSKKGVGVGAKVWKSVKRIATADPLPQEYFDERGRLRKERVYITNQVITSKYTVITFVPRNILEQFRRVANLYFLGISILQFFPKFTTVAPGVVILPLVIILSITALKDGYEDYKRHQADRRINYGKVRVLAGAQIENPNGMEAKTKTFIRRMIPTRTKKDPRDSFSSDTSTVFTRTSRASKGTRTTSETVREPVEYDYDANNSTNGETGAAHWRDSYWEDVRVGDFVKILDGEGFPADILICATSEDDNVAFVETKNLDGETNLKSRRAVDILTSLNNAGECASARNAFTVKCDKPDTDMYRLNAVANVDGHQHPVDINNVFLRGTVLKNTGWAIGFVLFTGEDTKIVMNSGGTPSKRSRVERQMNPQVIINLIIIAGVAVICAIADSMLQLKYFDLDAPWLYGADRSDDNPRINGLITWAYALLTFQDIVPISLYLSIEVVRTVQALFIYFDYDIWYRKLDQPTIARSWNLSDDLGQIEYIFSDKTGTLTQNKMVFRKCTIGGVPYRGEPDPYAEAGDAMTAEDSMLKVTSDEDEKKNPFVASSEKLGPPLMTIELAGASSQSVTAPLTPKKQPPSLDGGSSSSRLSSKLTEEDEEEDETFHDAQLQRDLEEAQNADEGSTNAAHSRLLHGFFTVLSLCHTVLTAVNQETGEITYKAQSPDEGALVQAAADAGYQFVGRDRETLLLRTPSTLPGEYEKYELLNVLEFTSARKRMSVVVKRVDEGGDGRLMLLCKGADNAIFERLRAGNDEMKAETETHLSEFANTGLRTLTLAFKIIGEDEYNKWSERYHEATVAMDNREGQIEEVSDELERDLRLLGATAIEDRLQDGVPEAIADLKKAGIKIWVATGDKMETAIAIGKSTNLIAPDSNIIILRGGSTRPIHSQMTGAFQQFFPSVNVEQEALPRKSTASRRSMDHPTPIHRVNTQMTDIVGAENGDRPGGFVLVVDGAALLEGFSTEESKALLLTLSQQCEGVICCRVSPLQKALIVKLVKDGLGAMTLAIGDGANDVSMIQAADVGVGISGEEGLQAVNSSDYAIAQFRYLKKLLLVHGHWSYARNGTMILNFFYKNMLPFGIKFWFMIYSGWSANYVYDYVYVLFWNSIFTVAPVVGVGVFDRIMDYHILMEVPELYRYGREGYWFSMRSFFVHMMDALLQSAMIYFIILYTYTSPSSRTDGFDIAQSEFSTTMAMVGVMVANCYVGLNSTAWTGWLFFAVFIGTIVLWVFSVVYAAIEPSYASTLLYGNNYFLFRSAFFWLCLPLTFLLPLLPRYLAKYWRFSIDPSDIDILRAARAKNSRQDWSQYSGAKKGAEHELAGMREEGIKMARYASRMSFASGRHGARPSMDCRAASRTDMATGLTSVDRGFDFAMEEGGVEIKRIQTNLSERRFGESAAPGRRKGEKGKGTLKRLFPMRRKSKMLKEEEGGRLSMPTPLSPVPATPLSATNRDSIAAANRDSVGQDAVDTRHVEVTSSSSQATSPTYPPPAYPSSSSTPSSSPPSYPPSPPSS</sequence>
<feature type="transmembrane region" description="Helical" evidence="17">
    <location>
        <begin position="1169"/>
        <end position="1188"/>
    </location>
</feature>
<evidence type="ECO:0000256" key="14">
    <source>
        <dbReference type="PIRSR" id="PIRSR606539-1"/>
    </source>
</evidence>
<feature type="compositionally biased region" description="Low complexity" evidence="18">
    <location>
        <begin position="600"/>
        <end position="612"/>
    </location>
</feature>
<feature type="binding site" evidence="15">
    <location>
        <position position="873"/>
    </location>
    <ligand>
        <name>ATP</name>
        <dbReference type="ChEBI" id="CHEBI:30616"/>
    </ligand>
</feature>
<evidence type="ECO:0000256" key="17">
    <source>
        <dbReference type="RuleBase" id="RU362033"/>
    </source>
</evidence>
<dbReference type="SUPFAM" id="SSF81653">
    <property type="entry name" value="Calcium ATPase, transduction domain A"/>
    <property type="match status" value="1"/>
</dbReference>
<dbReference type="SFLD" id="SFLDG00002">
    <property type="entry name" value="C1.7:_P-type_atpase_like"/>
    <property type="match status" value="1"/>
</dbReference>
<dbReference type="GO" id="GO:0005524">
    <property type="term" value="F:ATP binding"/>
    <property type="evidence" value="ECO:0007669"/>
    <property type="project" value="UniProtKB-UniRule"/>
</dbReference>
<keyword evidence="5 16" id="KW-0479">Metal-binding</keyword>
<feature type="binding site" evidence="15">
    <location>
        <position position="874"/>
    </location>
    <ligand>
        <name>ATP</name>
        <dbReference type="ChEBI" id="CHEBI:30616"/>
    </ligand>
</feature>
<dbReference type="EMBL" id="QPFP01000001">
    <property type="protein sequence ID" value="TEB39547.1"/>
    <property type="molecule type" value="Genomic_DNA"/>
</dbReference>
<feature type="binding site" evidence="15">
    <location>
        <position position="1009"/>
    </location>
    <ligand>
        <name>ATP</name>
        <dbReference type="ChEBI" id="CHEBI:30616"/>
    </ligand>
</feature>
<comment type="catalytic activity">
    <reaction evidence="12 17">
        <text>ATP + H2O + phospholipidSide 1 = ADP + phosphate + phospholipidSide 2.</text>
        <dbReference type="EC" id="7.6.2.1"/>
    </reaction>
</comment>
<dbReference type="InterPro" id="IPR032631">
    <property type="entry name" value="P-type_ATPase_N"/>
</dbReference>
<feature type="transmembrane region" description="Helical" evidence="17">
    <location>
        <begin position="1208"/>
        <end position="1226"/>
    </location>
</feature>
<evidence type="ECO:0000256" key="15">
    <source>
        <dbReference type="PIRSR" id="PIRSR606539-2"/>
    </source>
</evidence>
<dbReference type="GO" id="GO:0016887">
    <property type="term" value="F:ATP hydrolysis activity"/>
    <property type="evidence" value="ECO:0007669"/>
    <property type="project" value="InterPro"/>
</dbReference>
<feature type="binding site" evidence="15">
    <location>
        <position position="508"/>
    </location>
    <ligand>
        <name>ATP</name>
        <dbReference type="ChEBI" id="CHEBI:30616"/>
    </ligand>
</feature>
<evidence type="ECO:0000313" key="21">
    <source>
        <dbReference type="EMBL" id="TEB39547.1"/>
    </source>
</evidence>
<dbReference type="PRINTS" id="PR00119">
    <property type="entry name" value="CATATPASE"/>
</dbReference>
<feature type="transmembrane region" description="Helical" evidence="17">
    <location>
        <begin position="1118"/>
        <end position="1139"/>
    </location>
</feature>
<feature type="binding site" evidence="15">
    <location>
        <position position="758"/>
    </location>
    <ligand>
        <name>ATP</name>
        <dbReference type="ChEBI" id="CHEBI:30616"/>
    </ligand>
</feature>
<feature type="transmembrane region" description="Helical" evidence="17">
    <location>
        <begin position="1233"/>
        <end position="1256"/>
    </location>
</feature>
<dbReference type="InterPro" id="IPR008250">
    <property type="entry name" value="ATPase_P-typ_transduc_dom_A_sf"/>
</dbReference>
<evidence type="ECO:0000256" key="2">
    <source>
        <dbReference type="ARBA" id="ARBA00008109"/>
    </source>
</evidence>
<keyword evidence="6 15" id="KW-0547">Nucleotide-binding</keyword>
<feature type="compositionally biased region" description="Basic residues" evidence="18">
    <location>
        <begin position="1418"/>
        <end position="1440"/>
    </location>
</feature>
<dbReference type="NCBIfam" id="TIGR01494">
    <property type="entry name" value="ATPase_P-type"/>
    <property type="match status" value="1"/>
</dbReference>
<feature type="compositionally biased region" description="Polar residues" evidence="18">
    <location>
        <begin position="1"/>
        <end position="14"/>
    </location>
</feature>
<dbReference type="SUPFAM" id="SSF81665">
    <property type="entry name" value="Calcium ATPase, transmembrane domain M"/>
    <property type="match status" value="1"/>
</dbReference>
<feature type="binding site" evidence="16">
    <location>
        <position position="508"/>
    </location>
    <ligand>
        <name>Mg(2+)</name>
        <dbReference type="ChEBI" id="CHEBI:18420"/>
    </ligand>
</feature>
<reference evidence="21 22" key="1">
    <citation type="journal article" date="2019" name="Nat. Ecol. Evol.">
        <title>Megaphylogeny resolves global patterns of mushroom evolution.</title>
        <authorList>
            <person name="Varga T."/>
            <person name="Krizsan K."/>
            <person name="Foldi C."/>
            <person name="Dima B."/>
            <person name="Sanchez-Garcia M."/>
            <person name="Sanchez-Ramirez S."/>
            <person name="Szollosi G.J."/>
            <person name="Szarkandi J.G."/>
            <person name="Papp V."/>
            <person name="Albert L."/>
            <person name="Andreopoulos W."/>
            <person name="Angelini C."/>
            <person name="Antonin V."/>
            <person name="Barry K.W."/>
            <person name="Bougher N.L."/>
            <person name="Buchanan P."/>
            <person name="Buyck B."/>
            <person name="Bense V."/>
            <person name="Catcheside P."/>
            <person name="Chovatia M."/>
            <person name="Cooper J."/>
            <person name="Damon W."/>
            <person name="Desjardin D."/>
            <person name="Finy P."/>
            <person name="Geml J."/>
            <person name="Haridas S."/>
            <person name="Hughes K."/>
            <person name="Justo A."/>
            <person name="Karasinski D."/>
            <person name="Kautmanova I."/>
            <person name="Kiss B."/>
            <person name="Kocsube S."/>
            <person name="Kotiranta H."/>
            <person name="LaButti K.M."/>
            <person name="Lechner B.E."/>
            <person name="Liimatainen K."/>
            <person name="Lipzen A."/>
            <person name="Lukacs Z."/>
            <person name="Mihaltcheva S."/>
            <person name="Morgado L.N."/>
            <person name="Niskanen T."/>
            <person name="Noordeloos M.E."/>
            <person name="Ohm R.A."/>
            <person name="Ortiz-Santana B."/>
            <person name="Ovrebo C."/>
            <person name="Racz N."/>
            <person name="Riley R."/>
            <person name="Savchenko A."/>
            <person name="Shiryaev A."/>
            <person name="Soop K."/>
            <person name="Spirin V."/>
            <person name="Szebenyi C."/>
            <person name="Tomsovsky M."/>
            <person name="Tulloss R.E."/>
            <person name="Uehling J."/>
            <person name="Grigoriev I.V."/>
            <person name="Vagvolgyi C."/>
            <person name="Papp T."/>
            <person name="Martin F.M."/>
            <person name="Miettinen O."/>
            <person name="Hibbett D.S."/>
            <person name="Nagy L.G."/>
        </authorList>
    </citation>
    <scope>NUCLEOTIDE SEQUENCE [LARGE SCALE GENOMIC DNA]</scope>
    <source>
        <strain evidence="21 22">FP101781</strain>
    </source>
</reference>
<evidence type="ECO:0000256" key="7">
    <source>
        <dbReference type="ARBA" id="ARBA00022840"/>
    </source>
</evidence>
<dbReference type="Pfam" id="PF16212">
    <property type="entry name" value="PhoLip_ATPase_C"/>
    <property type="match status" value="1"/>
</dbReference>
<dbReference type="SFLD" id="SFLDS00003">
    <property type="entry name" value="Haloacid_Dehalogenase"/>
    <property type="match status" value="1"/>
</dbReference>
<accession>A0A4Y7TZE1</accession>
<dbReference type="InterPro" id="IPR044492">
    <property type="entry name" value="P_typ_ATPase_HD_dom"/>
</dbReference>
<feature type="binding site" evidence="15">
    <location>
        <position position="792"/>
    </location>
    <ligand>
        <name>ATP</name>
        <dbReference type="ChEBI" id="CHEBI:30616"/>
    </ligand>
</feature>
<dbReference type="InterPro" id="IPR023298">
    <property type="entry name" value="ATPase_P-typ_TM_dom_sf"/>
</dbReference>
<dbReference type="InterPro" id="IPR023214">
    <property type="entry name" value="HAD_sf"/>
</dbReference>
<feature type="binding site" evidence="16">
    <location>
        <position position="1033"/>
    </location>
    <ligand>
        <name>Mg(2+)</name>
        <dbReference type="ChEBI" id="CHEBI:18420"/>
    </ligand>
</feature>
<dbReference type="GO" id="GO:0045332">
    <property type="term" value="P:phospholipid translocation"/>
    <property type="evidence" value="ECO:0007669"/>
    <property type="project" value="TreeGrafter"/>
</dbReference>
<feature type="region of interest" description="Disordered" evidence="18">
    <location>
        <begin position="1"/>
        <end position="28"/>
    </location>
</feature>
<dbReference type="InterPro" id="IPR018303">
    <property type="entry name" value="ATPase_P-typ_P_site"/>
</dbReference>
<evidence type="ECO:0000256" key="3">
    <source>
        <dbReference type="ARBA" id="ARBA00022553"/>
    </source>
</evidence>
<evidence type="ECO:0000256" key="12">
    <source>
        <dbReference type="ARBA" id="ARBA00034036"/>
    </source>
</evidence>
<feature type="binding site" evidence="15">
    <location>
        <position position="1032"/>
    </location>
    <ligand>
        <name>ATP</name>
        <dbReference type="ChEBI" id="CHEBI:30616"/>
    </ligand>
</feature>
<feature type="compositionally biased region" description="Low complexity" evidence="18">
    <location>
        <begin position="1493"/>
        <end position="1502"/>
    </location>
</feature>
<evidence type="ECO:0000259" key="19">
    <source>
        <dbReference type="Pfam" id="PF16209"/>
    </source>
</evidence>
<feature type="transmembrane region" description="Helical" evidence="17">
    <location>
        <begin position="1090"/>
        <end position="1112"/>
    </location>
</feature>
<evidence type="ECO:0000256" key="6">
    <source>
        <dbReference type="ARBA" id="ARBA00022741"/>
    </source>
</evidence>
<keyword evidence="7 15" id="KW-0067">ATP-binding</keyword>
<comment type="caution">
    <text evidence="21">The sequence shown here is derived from an EMBL/GenBank/DDBJ whole genome shotgun (WGS) entry which is preliminary data.</text>
</comment>
<dbReference type="InterPro" id="IPR036412">
    <property type="entry name" value="HAD-like_sf"/>
</dbReference>
<feature type="binding site" evidence="16">
    <location>
        <position position="510"/>
    </location>
    <ligand>
        <name>Mg(2+)</name>
        <dbReference type="ChEBI" id="CHEBI:18420"/>
    </ligand>
</feature>
<dbReference type="FunFam" id="3.40.50.1000:FF:000001">
    <property type="entry name" value="Phospholipid-transporting ATPase IC"/>
    <property type="match status" value="1"/>
</dbReference>
<keyword evidence="4 17" id="KW-0812">Transmembrane</keyword>
<dbReference type="EC" id="7.6.2.1" evidence="17"/>
<dbReference type="InterPro" id="IPR006539">
    <property type="entry name" value="P-type_ATPase_IV"/>
</dbReference>
<dbReference type="InterPro" id="IPR023299">
    <property type="entry name" value="ATPase_P-typ_cyto_dom_N"/>
</dbReference>
<dbReference type="FunFam" id="3.40.1110.10:FF:000087">
    <property type="entry name" value="Phospholipid-transporting ATPase"/>
    <property type="match status" value="1"/>
</dbReference>
<feature type="active site" description="4-aspartylphosphate intermediate" evidence="14">
    <location>
        <position position="508"/>
    </location>
</feature>
<feature type="region of interest" description="Disordered" evidence="18">
    <location>
        <begin position="585"/>
        <end position="627"/>
    </location>
</feature>
<dbReference type="GO" id="GO:0000287">
    <property type="term" value="F:magnesium ion binding"/>
    <property type="evidence" value="ECO:0007669"/>
    <property type="project" value="UniProtKB-UniRule"/>
</dbReference>
<keyword evidence="10 17" id="KW-1133">Transmembrane helix</keyword>
<dbReference type="GO" id="GO:0005886">
    <property type="term" value="C:plasma membrane"/>
    <property type="evidence" value="ECO:0007669"/>
    <property type="project" value="TreeGrafter"/>
</dbReference>
<feature type="binding site" evidence="15">
    <location>
        <position position="731"/>
    </location>
    <ligand>
        <name>ATP</name>
        <dbReference type="ChEBI" id="CHEBI:30616"/>
    </ligand>
</feature>
<keyword evidence="8 16" id="KW-0460">Magnesium</keyword>
<evidence type="ECO:0000256" key="11">
    <source>
        <dbReference type="ARBA" id="ARBA00023136"/>
    </source>
</evidence>
<dbReference type="OrthoDB" id="377733at2759"/>
<dbReference type="InterPro" id="IPR001757">
    <property type="entry name" value="P_typ_ATPase"/>
</dbReference>
<keyword evidence="11 17" id="KW-0472">Membrane</keyword>
<dbReference type="Gene3D" id="3.40.50.1000">
    <property type="entry name" value="HAD superfamily/HAD-like"/>
    <property type="match status" value="1"/>
</dbReference>
<feature type="transmembrane region" description="Helical" evidence="17">
    <location>
        <begin position="111"/>
        <end position="129"/>
    </location>
</feature>
<dbReference type="STRING" id="71717.A0A4Y7TZE1"/>
<dbReference type="SUPFAM" id="SSF81660">
    <property type="entry name" value="Metal cation-transporting ATPase, ATP-binding domain N"/>
    <property type="match status" value="1"/>
</dbReference>
<evidence type="ECO:0000256" key="4">
    <source>
        <dbReference type="ARBA" id="ARBA00022692"/>
    </source>
</evidence>
<feature type="binding site" evidence="15">
    <location>
        <position position="872"/>
    </location>
    <ligand>
        <name>ATP</name>
        <dbReference type="ChEBI" id="CHEBI:30616"/>
    </ligand>
</feature>
<evidence type="ECO:0000256" key="8">
    <source>
        <dbReference type="ARBA" id="ARBA00022842"/>
    </source>
</evidence>
<dbReference type="PANTHER" id="PTHR24092:SF153">
    <property type="entry name" value="PHOSPHOLIPID-TRANSPORTING ATPASE"/>
    <property type="match status" value="1"/>
</dbReference>
<feature type="binding site" evidence="15">
    <location>
        <position position="686"/>
    </location>
    <ligand>
        <name>ATP</name>
        <dbReference type="ChEBI" id="CHEBI:30616"/>
    </ligand>
</feature>
<feature type="domain" description="P-type ATPase N-terminal" evidence="19">
    <location>
        <begin position="60"/>
        <end position="115"/>
    </location>
</feature>
<dbReference type="SUPFAM" id="SSF56784">
    <property type="entry name" value="HAD-like"/>
    <property type="match status" value="1"/>
</dbReference>
<feature type="binding site" evidence="15">
    <location>
        <position position="510"/>
    </location>
    <ligand>
        <name>ATP</name>
        <dbReference type="ChEBI" id="CHEBI:30616"/>
    </ligand>
</feature>
<feature type="transmembrane region" description="Helical" evidence="17">
    <location>
        <begin position="1276"/>
        <end position="1296"/>
    </location>
</feature>
<feature type="binding site" evidence="15">
    <location>
        <position position="509"/>
    </location>
    <ligand>
        <name>ATP</name>
        <dbReference type="ChEBI" id="CHEBI:30616"/>
    </ligand>
</feature>